<organism evidence="4 5">
    <name type="scientific">Halorussus aquaticus</name>
    <dbReference type="NCBI Taxonomy" id="2953748"/>
    <lineage>
        <taxon>Archaea</taxon>
        <taxon>Methanobacteriati</taxon>
        <taxon>Methanobacteriota</taxon>
        <taxon>Stenosarchaea group</taxon>
        <taxon>Halobacteria</taxon>
        <taxon>Halobacteriales</taxon>
        <taxon>Haladaptataceae</taxon>
        <taxon>Halorussus</taxon>
    </lineage>
</organism>
<dbReference type="EMBL" id="JBHSHT010000001">
    <property type="protein sequence ID" value="MFC4823206.1"/>
    <property type="molecule type" value="Genomic_DNA"/>
</dbReference>
<feature type="domain" description="YdbS-like PH" evidence="3">
    <location>
        <begin position="238"/>
        <end position="322"/>
    </location>
</feature>
<evidence type="ECO:0000313" key="5">
    <source>
        <dbReference type="Proteomes" id="UP001595945"/>
    </source>
</evidence>
<dbReference type="RefSeq" id="WP_254267307.1">
    <property type="nucleotide sequence ID" value="NZ_CP100400.1"/>
</dbReference>
<keyword evidence="2" id="KW-0812">Transmembrane</keyword>
<feature type="transmembrane region" description="Helical" evidence="2">
    <location>
        <begin position="178"/>
        <end position="204"/>
    </location>
</feature>
<dbReference type="GeneID" id="73045749"/>
<feature type="domain" description="YdbS-like PH" evidence="3">
    <location>
        <begin position="64"/>
        <end position="143"/>
    </location>
</feature>
<feature type="transmembrane region" description="Helical" evidence="2">
    <location>
        <begin position="210"/>
        <end position="235"/>
    </location>
</feature>
<dbReference type="Pfam" id="PF03703">
    <property type="entry name" value="bPH_2"/>
    <property type="match status" value="3"/>
</dbReference>
<accession>A0ABD5PZ67</accession>
<gene>
    <name evidence="4" type="ORF">ACFO9K_02910</name>
</gene>
<dbReference type="PIRSF" id="PIRSF026631">
    <property type="entry name" value="UCP026631"/>
    <property type="match status" value="1"/>
</dbReference>
<feature type="transmembrane region" description="Helical" evidence="2">
    <location>
        <begin position="12"/>
        <end position="30"/>
    </location>
</feature>
<feature type="transmembrane region" description="Helical" evidence="2">
    <location>
        <begin position="36"/>
        <end position="59"/>
    </location>
</feature>
<evidence type="ECO:0000313" key="4">
    <source>
        <dbReference type="EMBL" id="MFC4823206.1"/>
    </source>
</evidence>
<protein>
    <submittedName>
        <fullName evidence="4">PH domain-containing protein</fullName>
    </submittedName>
</protein>
<keyword evidence="2" id="KW-1133">Transmembrane helix</keyword>
<keyword evidence="2" id="KW-0472">Membrane</keyword>
<feature type="domain" description="YdbS-like PH" evidence="3">
    <location>
        <begin position="392"/>
        <end position="472"/>
    </location>
</feature>
<dbReference type="PANTHER" id="PTHR34473:SF3">
    <property type="entry name" value="TRANSMEMBRANE PROTEIN-RELATED"/>
    <property type="match status" value="1"/>
</dbReference>
<dbReference type="InterPro" id="IPR005182">
    <property type="entry name" value="YdbS-like_PH"/>
</dbReference>
<keyword evidence="5" id="KW-1185">Reference proteome</keyword>
<feature type="transmembrane region" description="Helical" evidence="2">
    <location>
        <begin position="343"/>
        <end position="363"/>
    </location>
</feature>
<evidence type="ECO:0000259" key="3">
    <source>
        <dbReference type="Pfam" id="PF03703"/>
    </source>
</evidence>
<evidence type="ECO:0000256" key="2">
    <source>
        <dbReference type="SAM" id="Phobius"/>
    </source>
</evidence>
<proteinExistence type="predicted"/>
<evidence type="ECO:0000256" key="1">
    <source>
        <dbReference type="SAM" id="MobiDB-lite"/>
    </source>
</evidence>
<dbReference type="PANTHER" id="PTHR34473">
    <property type="entry name" value="UPF0699 TRANSMEMBRANE PROTEIN YDBS"/>
    <property type="match status" value="1"/>
</dbReference>
<comment type="caution">
    <text evidence="4">The sequence shown here is derived from an EMBL/GenBank/DDBJ whole genome shotgun (WGS) entry which is preliminary data.</text>
</comment>
<feature type="region of interest" description="Disordered" evidence="1">
    <location>
        <begin position="482"/>
        <end position="502"/>
    </location>
</feature>
<dbReference type="AlphaFoldDB" id="A0ABD5PZ67"/>
<reference evidence="4 5" key="1">
    <citation type="journal article" date="2019" name="Int. J. Syst. Evol. Microbiol.">
        <title>The Global Catalogue of Microorganisms (GCM) 10K type strain sequencing project: providing services to taxonomists for standard genome sequencing and annotation.</title>
        <authorList>
            <consortium name="The Broad Institute Genomics Platform"/>
            <consortium name="The Broad Institute Genome Sequencing Center for Infectious Disease"/>
            <person name="Wu L."/>
            <person name="Ma J."/>
        </authorList>
    </citation>
    <scope>NUCLEOTIDE SEQUENCE [LARGE SCALE GENOMIC DNA]</scope>
    <source>
        <strain evidence="4 5">XZYJ18</strain>
    </source>
</reference>
<name>A0ABD5PZ67_9EURY</name>
<dbReference type="Proteomes" id="UP001595945">
    <property type="component" value="Unassembled WGS sequence"/>
</dbReference>
<sequence length="502" mass="55381">MKLHPISIPYRALSRGTSVGIMLFFVGQSLTGTDVLPFPLAGPALVGLAALGVVAAALWQVAYYRRFEYELTDDGLEIASGVVSRRNREIPLGRIQNVDISRNVVQRALGVSVLDLETAGGGGTEASLRYVGYDEAKRLQREIQRLKRGEEAEDGTDTATAEARDETEELFELRTEELALLSALSFDFRYVSLLAFGPAALPFVPGVAELAVFGGFVLAAFLTVALWAVSAAVTFARYYGFRLTRVGDELRYERGLLQRYDGSIPLSKVQTLTLDANVLMRRFGYATLAVETAGYGPGQSPSQGSEAAIPLATRERVLRLAREVETFDLPEFERPPRRARTRYAIRFALGVAALVGALAVLWRVTGQPVAWYVPFTPLALVLLAPVTAHLKWRNRGYATGEDHVFTRNGFWTRTTKVVPYYRVQTVIQTQTLFQRRERWQLADVVIDTASSAGGAAAAVDLAAADAVELREFVGEKLQERLSERRVEADRRSDSDPDASRRD</sequence>
<feature type="transmembrane region" description="Helical" evidence="2">
    <location>
        <begin position="369"/>
        <end position="388"/>
    </location>
</feature>
<dbReference type="InterPro" id="IPR014529">
    <property type="entry name" value="UCP026631"/>
</dbReference>